<dbReference type="GO" id="GO:0160148">
    <property type="term" value="F:tRNA pseudouridine(55) synthase activity"/>
    <property type="evidence" value="ECO:0007669"/>
    <property type="project" value="UniProtKB-EC"/>
</dbReference>
<dbReference type="GO" id="GO:0003998">
    <property type="term" value="F:acylphosphatase activity"/>
    <property type="evidence" value="ECO:0007669"/>
    <property type="project" value="UniProtKB-EC"/>
</dbReference>
<feature type="active site" evidence="6">
    <location>
        <position position="260"/>
    </location>
</feature>
<proteinExistence type="inferred from homology"/>
<keyword evidence="6" id="KW-0378">Hydrolase</keyword>
<feature type="active site" description="Nucleophile" evidence="5">
    <location>
        <position position="43"/>
    </location>
</feature>
<dbReference type="InterPro" id="IPR020103">
    <property type="entry name" value="PsdUridine_synth_cat_dom_sf"/>
</dbReference>
<feature type="active site" evidence="6">
    <location>
        <position position="242"/>
    </location>
</feature>
<comment type="function">
    <text evidence="5">Responsible for synthesis of pseudouridine from uracil-55 in the psi GC loop of transfer RNAs.</text>
</comment>
<sequence>MEGLFLLNKPTNITSAAFLNKFKKIIEEKTGEKDKTGHGGTLDKFAEGLLIVGVSRHFTRLLPLFLKNSKKEYEAEIEFGKTTDTLDPEGKLLTASKKIPSKKEIIETLKSFPLNSPFPQIAPLFSAKKISGRRSSDLARQNIKPEAKKSEVILYDFSVINYSPPILKIHLLVSSGFYIRSFAHDLAKKLSSDAYLKNLIRTKIIANEKTYSLKNALSLENLENSITLTGTIFGLVQGVGFRAFLRQKMSELNLVGTAANLPDDFLEFSATGLLSALSNLETQAKLGPPSVKVSNSFFLFSKNTKHLNKKRLS</sequence>
<dbReference type="InterPro" id="IPR017968">
    <property type="entry name" value="Acylphosphatase_CS"/>
</dbReference>
<dbReference type="Gene3D" id="3.30.2350.10">
    <property type="entry name" value="Pseudouridine synthase"/>
    <property type="match status" value="1"/>
</dbReference>
<dbReference type="InterPro" id="IPR001792">
    <property type="entry name" value="Acylphosphatase-like_dom"/>
</dbReference>
<evidence type="ECO:0000256" key="5">
    <source>
        <dbReference type="HAMAP-Rule" id="MF_01080"/>
    </source>
</evidence>
<evidence type="ECO:0000256" key="1">
    <source>
        <dbReference type="ARBA" id="ARBA00000385"/>
    </source>
</evidence>
<name>A0A1G2CP21_9BACT</name>
<dbReference type="AlphaFoldDB" id="A0A1G2CP21"/>
<dbReference type="InterPro" id="IPR002501">
    <property type="entry name" value="PsdUridine_synth_N"/>
</dbReference>
<evidence type="ECO:0000313" key="10">
    <source>
        <dbReference type="Proteomes" id="UP000177587"/>
    </source>
</evidence>
<evidence type="ECO:0000259" key="8">
    <source>
        <dbReference type="PROSITE" id="PS51160"/>
    </source>
</evidence>
<keyword evidence="4 5" id="KW-0413">Isomerase</keyword>
<dbReference type="PROSITE" id="PS00150">
    <property type="entry name" value="ACYLPHOSPHATASE_1"/>
    <property type="match status" value="1"/>
</dbReference>
<feature type="domain" description="Acylphosphatase-like" evidence="8">
    <location>
        <begin position="227"/>
        <end position="313"/>
    </location>
</feature>
<dbReference type="EC" id="5.4.99.25" evidence="5"/>
<dbReference type="GO" id="GO:0031119">
    <property type="term" value="P:tRNA pseudouridine synthesis"/>
    <property type="evidence" value="ECO:0007669"/>
    <property type="project" value="UniProtKB-UniRule"/>
</dbReference>
<accession>A0A1G2CP21</accession>
<protein>
    <recommendedName>
        <fullName evidence="5">tRNA pseudouridine synthase B</fullName>
        <ecNumber evidence="5">5.4.99.25</ecNumber>
    </recommendedName>
    <alternativeName>
        <fullName evidence="5">tRNA pseudouridine(55) synthase</fullName>
        <shortName evidence="5">Psi55 synthase</shortName>
    </alternativeName>
    <alternativeName>
        <fullName evidence="5">tRNA pseudouridylate synthase</fullName>
    </alternativeName>
    <alternativeName>
        <fullName evidence="5">tRNA-uridine isomerase</fullName>
    </alternativeName>
</protein>
<dbReference type="Gene3D" id="3.30.70.100">
    <property type="match status" value="1"/>
</dbReference>
<dbReference type="Pfam" id="PF01509">
    <property type="entry name" value="TruB_N"/>
    <property type="match status" value="1"/>
</dbReference>
<organism evidence="9 10">
    <name type="scientific">Candidatus Liptonbacteria bacterium RIFOXYD1_FULL_36_11</name>
    <dbReference type="NCBI Taxonomy" id="1798656"/>
    <lineage>
        <taxon>Bacteria</taxon>
        <taxon>Candidatus Liptoniibacteriota</taxon>
    </lineage>
</organism>
<dbReference type="SUPFAM" id="SSF55120">
    <property type="entry name" value="Pseudouridine synthase"/>
    <property type="match status" value="1"/>
</dbReference>
<evidence type="ECO:0000256" key="4">
    <source>
        <dbReference type="ARBA" id="ARBA00023235"/>
    </source>
</evidence>
<comment type="similarity">
    <text evidence="2 5">Belongs to the pseudouridine synthase TruB family. Type 1 subfamily.</text>
</comment>
<evidence type="ECO:0000256" key="7">
    <source>
        <dbReference type="RuleBase" id="RU004168"/>
    </source>
</evidence>
<reference evidence="9 10" key="1">
    <citation type="journal article" date="2016" name="Nat. Commun.">
        <title>Thousands of microbial genomes shed light on interconnected biogeochemical processes in an aquifer system.</title>
        <authorList>
            <person name="Anantharaman K."/>
            <person name="Brown C.T."/>
            <person name="Hug L.A."/>
            <person name="Sharon I."/>
            <person name="Castelle C.J."/>
            <person name="Probst A.J."/>
            <person name="Thomas B.C."/>
            <person name="Singh A."/>
            <person name="Wilkins M.J."/>
            <person name="Karaoz U."/>
            <person name="Brodie E.L."/>
            <person name="Williams K.H."/>
            <person name="Hubbard S.S."/>
            <person name="Banfield J.F."/>
        </authorList>
    </citation>
    <scope>NUCLEOTIDE SEQUENCE [LARGE SCALE GENOMIC DNA]</scope>
</reference>
<evidence type="ECO:0000313" key="9">
    <source>
        <dbReference type="EMBL" id="OGZ03105.1"/>
    </source>
</evidence>
<dbReference type="GO" id="GO:0003723">
    <property type="term" value="F:RNA binding"/>
    <property type="evidence" value="ECO:0007669"/>
    <property type="project" value="InterPro"/>
</dbReference>
<dbReference type="STRING" id="1798656.A2604_00050"/>
<keyword evidence="3 5" id="KW-0819">tRNA processing</keyword>
<dbReference type="EMBL" id="MHLG01000029">
    <property type="protein sequence ID" value="OGZ03105.1"/>
    <property type="molecule type" value="Genomic_DNA"/>
</dbReference>
<dbReference type="Pfam" id="PF00708">
    <property type="entry name" value="Acylphosphatase"/>
    <property type="match status" value="1"/>
</dbReference>
<dbReference type="SUPFAM" id="SSF54975">
    <property type="entry name" value="Acylphosphatase/BLUF domain-like"/>
    <property type="match status" value="1"/>
</dbReference>
<evidence type="ECO:0000256" key="2">
    <source>
        <dbReference type="ARBA" id="ARBA00005642"/>
    </source>
</evidence>
<dbReference type="PANTHER" id="PTHR13767:SF2">
    <property type="entry name" value="PSEUDOURIDYLATE SYNTHASE TRUB1"/>
    <property type="match status" value="1"/>
</dbReference>
<evidence type="ECO:0000256" key="3">
    <source>
        <dbReference type="ARBA" id="ARBA00022694"/>
    </source>
</evidence>
<dbReference type="PANTHER" id="PTHR13767">
    <property type="entry name" value="TRNA-PSEUDOURIDINE SYNTHASE"/>
    <property type="match status" value="1"/>
</dbReference>
<comment type="catalytic activity">
    <reaction evidence="1 5">
        <text>uridine(55) in tRNA = pseudouridine(55) in tRNA</text>
        <dbReference type="Rhea" id="RHEA:42532"/>
        <dbReference type="Rhea" id="RHEA-COMP:10101"/>
        <dbReference type="Rhea" id="RHEA-COMP:10102"/>
        <dbReference type="ChEBI" id="CHEBI:65314"/>
        <dbReference type="ChEBI" id="CHEBI:65315"/>
        <dbReference type="EC" id="5.4.99.25"/>
    </reaction>
</comment>
<comment type="caution">
    <text evidence="9">The sequence shown here is derived from an EMBL/GenBank/DDBJ whole genome shotgun (WGS) entry which is preliminary data.</text>
</comment>
<dbReference type="HAMAP" id="MF_01080">
    <property type="entry name" value="TruB_bact"/>
    <property type="match status" value="1"/>
</dbReference>
<dbReference type="NCBIfam" id="TIGR00431">
    <property type="entry name" value="TruB"/>
    <property type="match status" value="1"/>
</dbReference>
<dbReference type="Proteomes" id="UP000177587">
    <property type="component" value="Unassembled WGS sequence"/>
</dbReference>
<gene>
    <name evidence="5" type="primary">truB</name>
    <name evidence="9" type="ORF">A2604_00050</name>
</gene>
<dbReference type="GO" id="GO:1990481">
    <property type="term" value="P:mRNA pseudouridine synthesis"/>
    <property type="evidence" value="ECO:0007669"/>
    <property type="project" value="TreeGrafter"/>
</dbReference>
<dbReference type="InterPro" id="IPR014780">
    <property type="entry name" value="tRNA_psdUridine_synth_TruB"/>
</dbReference>
<comment type="catalytic activity">
    <reaction evidence="6">
        <text>an acyl phosphate + H2O = a carboxylate + phosphate + H(+)</text>
        <dbReference type="Rhea" id="RHEA:14965"/>
        <dbReference type="ChEBI" id="CHEBI:15377"/>
        <dbReference type="ChEBI" id="CHEBI:15378"/>
        <dbReference type="ChEBI" id="CHEBI:29067"/>
        <dbReference type="ChEBI" id="CHEBI:43474"/>
        <dbReference type="ChEBI" id="CHEBI:59918"/>
        <dbReference type="EC" id="3.6.1.7"/>
    </reaction>
</comment>
<dbReference type="PROSITE" id="PS51160">
    <property type="entry name" value="ACYLPHOSPHATASE_3"/>
    <property type="match status" value="1"/>
</dbReference>
<dbReference type="InterPro" id="IPR036046">
    <property type="entry name" value="Acylphosphatase-like_dom_sf"/>
</dbReference>
<evidence type="ECO:0000256" key="6">
    <source>
        <dbReference type="PROSITE-ProRule" id="PRU00520"/>
    </source>
</evidence>
<comment type="similarity">
    <text evidence="7">Belongs to the acylphosphatase family.</text>
</comment>